<dbReference type="RefSeq" id="XP_020433710.1">
    <property type="nucleotide sequence ID" value="XM_020576461.1"/>
</dbReference>
<organism evidence="3 4">
    <name type="scientific">Heterostelium pallidum (strain ATCC 26659 / Pp 5 / PN500)</name>
    <name type="common">Cellular slime mold</name>
    <name type="synonym">Polysphondylium pallidum</name>
    <dbReference type="NCBI Taxonomy" id="670386"/>
    <lineage>
        <taxon>Eukaryota</taxon>
        <taxon>Amoebozoa</taxon>
        <taxon>Evosea</taxon>
        <taxon>Eumycetozoa</taxon>
        <taxon>Dictyostelia</taxon>
        <taxon>Acytosteliales</taxon>
        <taxon>Acytosteliaceae</taxon>
        <taxon>Heterostelium</taxon>
    </lineage>
</organism>
<dbReference type="PROSITE" id="PS51257">
    <property type="entry name" value="PROKAR_LIPOPROTEIN"/>
    <property type="match status" value="1"/>
</dbReference>
<dbReference type="OMA" id="IANSEMY"/>
<proteinExistence type="predicted"/>
<evidence type="ECO:0000256" key="1">
    <source>
        <dbReference type="SAM" id="Phobius"/>
    </source>
</evidence>
<keyword evidence="4" id="KW-1185">Reference proteome</keyword>
<feature type="chain" id="PRO_5003040949" evidence="2">
    <location>
        <begin position="24"/>
        <end position="1320"/>
    </location>
</feature>
<feature type="signal peptide" evidence="2">
    <location>
        <begin position="1"/>
        <end position="23"/>
    </location>
</feature>
<accession>D3BAK6</accession>
<reference evidence="3 4" key="1">
    <citation type="journal article" date="2011" name="Genome Res.">
        <title>Phylogeny-wide analysis of social amoeba genomes highlights ancient origins for complex intercellular communication.</title>
        <authorList>
            <person name="Heidel A.J."/>
            <person name="Lawal H.M."/>
            <person name="Felder M."/>
            <person name="Schilde C."/>
            <person name="Helps N.R."/>
            <person name="Tunggal B."/>
            <person name="Rivero F."/>
            <person name="John U."/>
            <person name="Schleicher M."/>
            <person name="Eichinger L."/>
            <person name="Platzer M."/>
            <person name="Noegel A.A."/>
            <person name="Schaap P."/>
            <person name="Gloeckner G."/>
        </authorList>
    </citation>
    <scope>NUCLEOTIDE SEQUENCE [LARGE SCALE GENOMIC DNA]</scope>
    <source>
        <strain evidence="4">ATCC 26659 / Pp 5 / PN500</strain>
    </source>
</reference>
<dbReference type="InParanoid" id="D3BAK6"/>
<evidence type="ECO:0000313" key="3">
    <source>
        <dbReference type="EMBL" id="EFA81593.1"/>
    </source>
</evidence>
<dbReference type="GeneID" id="31361068"/>
<dbReference type="EMBL" id="ADBJ01000025">
    <property type="protein sequence ID" value="EFA81593.1"/>
    <property type="molecule type" value="Genomic_DNA"/>
</dbReference>
<feature type="transmembrane region" description="Helical" evidence="1">
    <location>
        <begin position="1261"/>
        <end position="1283"/>
    </location>
</feature>
<gene>
    <name evidence="3" type="ORF">PPL_05584</name>
</gene>
<dbReference type="Proteomes" id="UP000001396">
    <property type="component" value="Unassembled WGS sequence"/>
</dbReference>
<keyword evidence="1" id="KW-0812">Transmembrane</keyword>
<keyword evidence="2" id="KW-0732">Signal</keyword>
<comment type="caution">
    <text evidence="3">The sequence shown here is derived from an EMBL/GenBank/DDBJ whole genome shotgun (WGS) entry which is preliminary data.</text>
</comment>
<sequence length="1320" mass="145905">MKFNFSIIFLVLSFGCLFHLTNGCKPSMIAQPGGTNGQGYFYVQYPFINSQFQSIISLEGLYFNKTNPGFVAHQSGNYNFTFNCWDGTSITASYPITVPRLTVDQPKCYASKVNITFSEPCFVVNINDDGMPTTGPWELSTSRPFKSNTFKCETGENNNYQYEIGILSPIKQNIPQVDVTDAFCGQNGRIKVNSPTSYTAIRLSNSSEISTDTAGDYQFLTRGGYLLELDSDDCGTQEMFIQITESSASIDIDIEPDVRCPVDFRVSASIKGYNASALQWIVNNRIVPSPNNITIEPISRYSIQAGFPQYGECYSRTYYSQPTTYMSITHSVNYTDLCSGKGLVTLNYPSYVNISLVRDSNGITIPFNDTESKVFEVEFGMQYDIFAENCYGPDTSYSIMPVLPYPVLVEDEFPAGHGSCLYNTAFTIANSEMYSSVALSYDGMQYSMVDGRIEDVPRVKAKYNLKYNYQSPDGKKCGIQQELDKLDTLYFVYENPSANDINYTMALSPQYPYPTCDSQSYGVVYDVNFTSPTESYSRIYYTYSANGFFEFVSRRDPSCFVDGIKFTRPTFPLIADPPTISVTMNASCIYTQGQVTVNSTRNDLAVSINGYSYYATLEIGLNNYTLSPRDYQFVFTPTSTAAQGCSYTLNVTVYNDLPNYKFQYEQTQGITNCTAYQVASIKVTDYQKYTELSYLGVNATDGVISNLEYPTLQISFDYMGVCAGTIEAYKVSLNIKSVVMVPQFIKKPTCSNTDGLLAYNLTVDGVSNQAEIYLGNTGYTYTSVPVAPGPNQTFRLILGSCVFEDTLDIDLDDPKITYTVSQATCTAPPIIDIQVANPNVDFGFVNSSDPNAYTSALYPQKLFYASAQQNFDLPFTVHWNHVCQKKFTAKVVNPVTPVPIYEVTYASGCGQQNITVTVKNHQLFTTLEMDGIPFDSNGQLTYIPNIGNNAISYVYKEALCMENNSGPDLVFQLNVTLPRGASSTREVCTGANDATLSLPKASGNYQLIRWTGLDTAEGPEILEKSIQTFDQQTLPTVFGSNLYIPINGLNLAQSDNDFTNLPSGFYTLINSNFDNPFCPVRTDLIITGNEPSLSINSLEVCSATQSSSLNITFGIDSSLAYNISIDGVLQVDHANLQLLPGANHTVQVNITEPICRRRLPVVTHSVNVQTPFEAQLDTSDCETVVLSSPASGNYRININNSKDATNDLSFTYAFNETNSNQFKLDIDSGDYTVQFINIDSGCSSTQQSITIDGCSAKKKNLGWIAAVIIGAILVAMLAAFGIYKYKQRAIGTKVKEIDDPIQLKTVPIFTGGKVANIDKF</sequence>
<name>D3BAK6_HETP5</name>
<evidence type="ECO:0000256" key="2">
    <source>
        <dbReference type="SAM" id="SignalP"/>
    </source>
</evidence>
<evidence type="ECO:0000313" key="4">
    <source>
        <dbReference type="Proteomes" id="UP000001396"/>
    </source>
</evidence>
<protein>
    <submittedName>
        <fullName evidence="3">Uncharacterized protein</fullName>
    </submittedName>
</protein>
<keyword evidence="1" id="KW-1133">Transmembrane helix</keyword>
<keyword evidence="1" id="KW-0472">Membrane</keyword>